<evidence type="ECO:0000256" key="2">
    <source>
        <dbReference type="ARBA" id="ARBA00006656"/>
    </source>
</evidence>
<keyword evidence="7 10" id="KW-0339">Growth factor</keyword>
<dbReference type="SUPFAM" id="SSF57501">
    <property type="entry name" value="Cystine-knot cytokines"/>
    <property type="match status" value="1"/>
</dbReference>
<comment type="caution">
    <text evidence="13">The sequence shown here is derived from an EMBL/GenBank/DDBJ whole genome shotgun (WGS) entry which is preliminary data.</text>
</comment>
<keyword evidence="3" id="KW-0217">Developmental protein</keyword>
<keyword evidence="9" id="KW-0325">Glycoprotein</keyword>
<evidence type="ECO:0000313" key="13">
    <source>
        <dbReference type="EMBL" id="KAL1509073.1"/>
    </source>
</evidence>
<evidence type="ECO:0000259" key="12">
    <source>
        <dbReference type="PROSITE" id="PS51362"/>
    </source>
</evidence>
<evidence type="ECO:0000256" key="8">
    <source>
        <dbReference type="ARBA" id="ARBA00023157"/>
    </source>
</evidence>
<keyword evidence="6" id="KW-0221">Differentiation</keyword>
<reference evidence="13 14" key="1">
    <citation type="submission" date="2024-05" db="EMBL/GenBank/DDBJ databases">
        <title>Genetic variation in Jamaican populations of the coffee berry borer (Hypothenemus hampei).</title>
        <authorList>
            <person name="Errbii M."/>
            <person name="Myrie A."/>
        </authorList>
    </citation>
    <scope>NUCLEOTIDE SEQUENCE [LARGE SCALE GENOMIC DNA]</scope>
    <source>
        <strain evidence="13">JA-Hopewell-2020-01-JO</strain>
        <tissue evidence="13">Whole body</tissue>
    </source>
</reference>
<dbReference type="GO" id="GO:0051094">
    <property type="term" value="P:positive regulation of developmental process"/>
    <property type="evidence" value="ECO:0007669"/>
    <property type="project" value="UniProtKB-ARBA"/>
</dbReference>
<dbReference type="PRINTS" id="PR00669">
    <property type="entry name" value="INHIBINA"/>
</dbReference>
<organism evidence="13 14">
    <name type="scientific">Hypothenemus hampei</name>
    <name type="common">Coffee berry borer</name>
    <dbReference type="NCBI Taxonomy" id="57062"/>
    <lineage>
        <taxon>Eukaryota</taxon>
        <taxon>Metazoa</taxon>
        <taxon>Ecdysozoa</taxon>
        <taxon>Arthropoda</taxon>
        <taxon>Hexapoda</taxon>
        <taxon>Insecta</taxon>
        <taxon>Pterygota</taxon>
        <taxon>Neoptera</taxon>
        <taxon>Endopterygota</taxon>
        <taxon>Coleoptera</taxon>
        <taxon>Polyphaga</taxon>
        <taxon>Cucujiformia</taxon>
        <taxon>Curculionidae</taxon>
        <taxon>Scolytinae</taxon>
        <taxon>Hypothenemus</taxon>
    </lineage>
</organism>
<comment type="subcellular location">
    <subcellularLocation>
        <location evidence="1">Secreted</location>
    </subcellularLocation>
</comment>
<dbReference type="InterPro" id="IPR015615">
    <property type="entry name" value="TGF-beta-rel"/>
</dbReference>
<accession>A0ABD1F1E0</accession>
<dbReference type="Pfam" id="PF00688">
    <property type="entry name" value="TGFb_propeptide"/>
    <property type="match status" value="1"/>
</dbReference>
<evidence type="ECO:0000256" key="7">
    <source>
        <dbReference type="ARBA" id="ARBA00023030"/>
    </source>
</evidence>
<keyword evidence="8" id="KW-1015">Disulfide bond</keyword>
<dbReference type="InterPro" id="IPR001111">
    <property type="entry name" value="TGF-b_propeptide"/>
</dbReference>
<dbReference type="EMBL" id="JBDJPC010000003">
    <property type="protein sequence ID" value="KAL1509073.1"/>
    <property type="molecule type" value="Genomic_DNA"/>
</dbReference>
<evidence type="ECO:0000256" key="9">
    <source>
        <dbReference type="ARBA" id="ARBA00023180"/>
    </source>
</evidence>
<comment type="similarity">
    <text evidence="2 10">Belongs to the TGF-beta family.</text>
</comment>
<dbReference type="GO" id="GO:0005576">
    <property type="term" value="C:extracellular region"/>
    <property type="evidence" value="ECO:0007669"/>
    <property type="project" value="UniProtKB-SubCell"/>
</dbReference>
<dbReference type="InterPro" id="IPR029034">
    <property type="entry name" value="Cystine-knot_cytokine"/>
</dbReference>
<feature type="chain" id="PRO_5044779997" description="TGF-beta family profile domain-containing protein" evidence="11">
    <location>
        <begin position="24"/>
        <end position="383"/>
    </location>
</feature>
<dbReference type="PANTHER" id="PTHR11848">
    <property type="entry name" value="TGF-BETA FAMILY"/>
    <property type="match status" value="1"/>
</dbReference>
<proteinExistence type="inferred from homology"/>
<dbReference type="PROSITE" id="PS00250">
    <property type="entry name" value="TGF_BETA_1"/>
    <property type="match status" value="1"/>
</dbReference>
<evidence type="ECO:0000256" key="1">
    <source>
        <dbReference type="ARBA" id="ARBA00004613"/>
    </source>
</evidence>
<dbReference type="Gene3D" id="2.60.120.970">
    <property type="match status" value="1"/>
</dbReference>
<gene>
    <name evidence="13" type="ORF">ABEB36_003871</name>
</gene>
<dbReference type="PANTHER" id="PTHR11848:SF263">
    <property type="entry name" value="PROTEIN DECAPENTAPLEGIC"/>
    <property type="match status" value="1"/>
</dbReference>
<dbReference type="FunFam" id="2.10.90.10:FF:000103">
    <property type="entry name" value="Bone morphogenetic protein 16"/>
    <property type="match status" value="1"/>
</dbReference>
<dbReference type="SMART" id="SM00204">
    <property type="entry name" value="TGFB"/>
    <property type="match status" value="1"/>
</dbReference>
<keyword evidence="5 11" id="KW-0732">Signal</keyword>
<protein>
    <recommendedName>
        <fullName evidence="12">TGF-beta family profile domain-containing protein</fullName>
    </recommendedName>
</protein>
<dbReference type="GO" id="GO:0030154">
    <property type="term" value="P:cell differentiation"/>
    <property type="evidence" value="ECO:0007669"/>
    <property type="project" value="UniProtKB-KW"/>
</dbReference>
<dbReference type="InterPro" id="IPR017948">
    <property type="entry name" value="TGFb_CS"/>
</dbReference>
<evidence type="ECO:0000256" key="10">
    <source>
        <dbReference type="RuleBase" id="RU000354"/>
    </source>
</evidence>
<dbReference type="Gene3D" id="2.10.90.10">
    <property type="entry name" value="Cystine-knot cytokines"/>
    <property type="match status" value="1"/>
</dbReference>
<sequence>MNFGSNRWLVWLAILECFHFSSGNLEFYPPEVIERVEKSFLSLFGHKERPHKLNRNKIVVPEEMIRLYEMQSGMKFATTNLVKKAPYLTSANTVRSFVHVGSPIDKRFQKKDKIRLKFVPNLPENEAFQHAELALKRVSIPSKSTEKEYLRIIVEDILKPGRKGHQGPIKRIIESKVLNIAANTTLKLDLSEAVQRWISDPKNNHGVIVTLLNKSSRKLKHVRLRREAHDDENTWRNVQPILYTYSDDKRNPPTDIKQLAYRIARRKRAARKLRRKDSHYQCMRHKMYVNFSDVGWSDWIVAPPGYDAYYCHGECQFPLADHMNTTNHAIVQTLMNSMSPITVPKACCVPTQLNSISMLYLDVDHKVVLKNYKEMVVIGCGCR</sequence>
<dbReference type="InterPro" id="IPR001839">
    <property type="entry name" value="TGF-b_C"/>
</dbReference>
<dbReference type="PROSITE" id="PS51362">
    <property type="entry name" value="TGF_BETA_2"/>
    <property type="match status" value="1"/>
</dbReference>
<evidence type="ECO:0000313" key="14">
    <source>
        <dbReference type="Proteomes" id="UP001566132"/>
    </source>
</evidence>
<dbReference type="Pfam" id="PF00019">
    <property type="entry name" value="TGF_beta"/>
    <property type="match status" value="1"/>
</dbReference>
<feature type="domain" description="TGF-beta family profile" evidence="12">
    <location>
        <begin position="265"/>
        <end position="383"/>
    </location>
</feature>
<dbReference type="GO" id="GO:0008083">
    <property type="term" value="F:growth factor activity"/>
    <property type="evidence" value="ECO:0007669"/>
    <property type="project" value="UniProtKB-KW"/>
</dbReference>
<evidence type="ECO:0000256" key="4">
    <source>
        <dbReference type="ARBA" id="ARBA00022525"/>
    </source>
</evidence>
<evidence type="ECO:0000256" key="6">
    <source>
        <dbReference type="ARBA" id="ARBA00022782"/>
    </source>
</evidence>
<keyword evidence="14" id="KW-1185">Reference proteome</keyword>
<evidence type="ECO:0000256" key="11">
    <source>
        <dbReference type="SAM" id="SignalP"/>
    </source>
</evidence>
<dbReference type="GO" id="GO:0051240">
    <property type="term" value="P:positive regulation of multicellular organismal process"/>
    <property type="evidence" value="ECO:0007669"/>
    <property type="project" value="UniProtKB-ARBA"/>
</dbReference>
<dbReference type="AlphaFoldDB" id="A0ABD1F1E0"/>
<name>A0ABD1F1E0_HYPHA</name>
<evidence type="ECO:0000256" key="5">
    <source>
        <dbReference type="ARBA" id="ARBA00022729"/>
    </source>
</evidence>
<dbReference type="Proteomes" id="UP001566132">
    <property type="component" value="Unassembled WGS sequence"/>
</dbReference>
<feature type="signal peptide" evidence="11">
    <location>
        <begin position="1"/>
        <end position="23"/>
    </location>
</feature>
<evidence type="ECO:0000256" key="3">
    <source>
        <dbReference type="ARBA" id="ARBA00022473"/>
    </source>
</evidence>
<keyword evidence="4" id="KW-0964">Secreted</keyword>